<keyword evidence="2" id="KW-0479">Metal-binding</keyword>
<sequence>MDLSVEPYGSENEAETFEAKLVQKSRRFDTEPSAEPAVVDPTSSAKKVRYAECMRNHAASIGGHANDGCGEFMGGATVALICAACGCHRNFHRREVPCDGGGSAPQPLQLHHRHHHRIYQQPHQLVVAPLKLRSPPPHLLVPQNAGLTSTWPGLHPDDHYYNGFDDAEGDCDQTPEREDHVRVGTTAPTVVMRSKRFRTKFTQEQKDRMQAHAEKLGWRIQRHDDVALNEFCAEIGVSRNVFKVWMHNNKNNALCRKDSAPSPGVAPPPPLPSAPPQSVGV</sequence>
<dbReference type="GO" id="GO:0005634">
    <property type="term" value="C:nucleus"/>
    <property type="evidence" value="ECO:0007669"/>
    <property type="project" value="UniProtKB-SubCell"/>
</dbReference>
<feature type="domain" description="ZF-HD dimerization-type" evidence="11">
    <location>
        <begin position="50"/>
        <end position="95"/>
    </location>
</feature>
<name>A0AAD3ST17_NEPGR</name>
<evidence type="ECO:0000256" key="3">
    <source>
        <dbReference type="ARBA" id="ARBA00022771"/>
    </source>
</evidence>
<dbReference type="Proteomes" id="UP001279734">
    <property type="component" value="Unassembled WGS sequence"/>
</dbReference>
<feature type="region of interest" description="Disordered" evidence="10">
    <location>
        <begin position="256"/>
        <end position="281"/>
    </location>
</feature>
<dbReference type="EMBL" id="BSYO01000017">
    <property type="protein sequence ID" value="GMH17345.1"/>
    <property type="molecule type" value="Genomic_DNA"/>
</dbReference>
<evidence type="ECO:0000313" key="13">
    <source>
        <dbReference type="Proteomes" id="UP001279734"/>
    </source>
</evidence>
<keyword evidence="4" id="KW-0862">Zinc</keyword>
<comment type="subcellular location">
    <subcellularLocation>
        <location evidence="1">Nucleus</location>
    </subcellularLocation>
</comment>
<evidence type="ECO:0000256" key="10">
    <source>
        <dbReference type="SAM" id="MobiDB-lite"/>
    </source>
</evidence>
<dbReference type="GO" id="GO:0003700">
    <property type="term" value="F:DNA-binding transcription factor activity"/>
    <property type="evidence" value="ECO:0007669"/>
    <property type="project" value="TreeGrafter"/>
</dbReference>
<dbReference type="AlphaFoldDB" id="A0AAD3ST17"/>
<keyword evidence="5" id="KW-0805">Transcription regulation</keyword>
<protein>
    <recommendedName>
        <fullName evidence="11">ZF-HD dimerization-type domain-containing protein</fullName>
    </recommendedName>
</protein>
<keyword evidence="6" id="KW-0238">DNA-binding</keyword>
<dbReference type="GO" id="GO:0008270">
    <property type="term" value="F:zinc ion binding"/>
    <property type="evidence" value="ECO:0007669"/>
    <property type="project" value="UniProtKB-KW"/>
</dbReference>
<dbReference type="FunFam" id="1.10.10.60:FF:000257">
    <property type="entry name" value="Zinc-finger homeodomain protein 2"/>
    <property type="match status" value="1"/>
</dbReference>
<proteinExistence type="predicted"/>
<dbReference type="NCBIfam" id="TIGR01565">
    <property type="entry name" value="homeo_ZF_HD"/>
    <property type="match status" value="1"/>
</dbReference>
<keyword evidence="13" id="KW-1185">Reference proteome</keyword>
<dbReference type="Pfam" id="PF04770">
    <property type="entry name" value="ZF-HD_dimer"/>
    <property type="match status" value="1"/>
</dbReference>
<keyword evidence="9" id="KW-0539">Nucleus</keyword>
<evidence type="ECO:0000256" key="7">
    <source>
        <dbReference type="ARBA" id="ARBA00023155"/>
    </source>
</evidence>
<dbReference type="InterPro" id="IPR006455">
    <property type="entry name" value="Homeodomain_ZF_HD"/>
</dbReference>
<keyword evidence="7" id="KW-0371">Homeobox</keyword>
<gene>
    <name evidence="12" type="ORF">Nepgr_019186</name>
</gene>
<evidence type="ECO:0000256" key="1">
    <source>
        <dbReference type="ARBA" id="ARBA00004123"/>
    </source>
</evidence>
<dbReference type="GO" id="GO:0000976">
    <property type="term" value="F:transcription cis-regulatory region binding"/>
    <property type="evidence" value="ECO:0007669"/>
    <property type="project" value="TreeGrafter"/>
</dbReference>
<keyword evidence="8" id="KW-0804">Transcription</keyword>
<evidence type="ECO:0000256" key="9">
    <source>
        <dbReference type="ARBA" id="ARBA00023242"/>
    </source>
</evidence>
<dbReference type="Gene3D" id="1.10.10.60">
    <property type="entry name" value="Homeodomain-like"/>
    <property type="match status" value="1"/>
</dbReference>
<accession>A0AAD3ST17</accession>
<dbReference type="InterPro" id="IPR009057">
    <property type="entry name" value="Homeodomain-like_sf"/>
</dbReference>
<evidence type="ECO:0000313" key="12">
    <source>
        <dbReference type="EMBL" id="GMH17345.1"/>
    </source>
</evidence>
<dbReference type="NCBIfam" id="TIGR01566">
    <property type="entry name" value="ZF_HD_prot_N"/>
    <property type="match status" value="1"/>
</dbReference>
<feature type="compositionally biased region" description="Pro residues" evidence="10">
    <location>
        <begin position="264"/>
        <end position="275"/>
    </location>
</feature>
<evidence type="ECO:0000259" key="11">
    <source>
        <dbReference type="PROSITE" id="PS51523"/>
    </source>
</evidence>
<evidence type="ECO:0000256" key="5">
    <source>
        <dbReference type="ARBA" id="ARBA00023015"/>
    </source>
</evidence>
<dbReference type="PANTHER" id="PTHR31948">
    <property type="entry name" value="ZINC-FINGER HOMEODOMAIN PROTEIN 2"/>
    <property type="match status" value="1"/>
</dbReference>
<reference evidence="12" key="1">
    <citation type="submission" date="2023-05" db="EMBL/GenBank/DDBJ databases">
        <title>Nepenthes gracilis genome sequencing.</title>
        <authorList>
            <person name="Fukushima K."/>
        </authorList>
    </citation>
    <scope>NUCLEOTIDE SEQUENCE</scope>
    <source>
        <strain evidence="12">SING2019-196</strain>
    </source>
</reference>
<dbReference type="PROSITE" id="PS51523">
    <property type="entry name" value="ZF_HD_DIMER"/>
    <property type="match status" value="1"/>
</dbReference>
<comment type="caution">
    <text evidence="12">The sequence shown here is derived from an EMBL/GenBank/DDBJ whole genome shotgun (WGS) entry which is preliminary data.</text>
</comment>
<dbReference type="SUPFAM" id="SSF46689">
    <property type="entry name" value="Homeodomain-like"/>
    <property type="match status" value="1"/>
</dbReference>
<evidence type="ECO:0000256" key="2">
    <source>
        <dbReference type="ARBA" id="ARBA00022723"/>
    </source>
</evidence>
<dbReference type="InterPro" id="IPR006456">
    <property type="entry name" value="ZF_HD_homeobox_Cys/His_dimer"/>
</dbReference>
<evidence type="ECO:0000256" key="4">
    <source>
        <dbReference type="ARBA" id="ARBA00022833"/>
    </source>
</evidence>
<dbReference type="GO" id="GO:0050793">
    <property type="term" value="P:regulation of developmental process"/>
    <property type="evidence" value="ECO:0007669"/>
    <property type="project" value="TreeGrafter"/>
</dbReference>
<dbReference type="PANTHER" id="PTHR31948:SF128">
    <property type="entry name" value="ZINC-FINGER HOMEODOMAIN PROTEIN 8"/>
    <property type="match status" value="1"/>
</dbReference>
<evidence type="ECO:0000256" key="8">
    <source>
        <dbReference type="ARBA" id="ARBA00023163"/>
    </source>
</evidence>
<evidence type="ECO:0000256" key="6">
    <source>
        <dbReference type="ARBA" id="ARBA00023125"/>
    </source>
</evidence>
<keyword evidence="3" id="KW-0863">Zinc-finger</keyword>
<organism evidence="12 13">
    <name type="scientific">Nepenthes gracilis</name>
    <name type="common">Slender pitcher plant</name>
    <dbReference type="NCBI Taxonomy" id="150966"/>
    <lineage>
        <taxon>Eukaryota</taxon>
        <taxon>Viridiplantae</taxon>
        <taxon>Streptophyta</taxon>
        <taxon>Embryophyta</taxon>
        <taxon>Tracheophyta</taxon>
        <taxon>Spermatophyta</taxon>
        <taxon>Magnoliopsida</taxon>
        <taxon>eudicotyledons</taxon>
        <taxon>Gunneridae</taxon>
        <taxon>Pentapetalae</taxon>
        <taxon>Caryophyllales</taxon>
        <taxon>Nepenthaceae</taxon>
        <taxon>Nepenthes</taxon>
    </lineage>
</organism>